<dbReference type="Gene3D" id="1.10.510.10">
    <property type="entry name" value="Transferase(Phosphotransferase) domain 1"/>
    <property type="match status" value="1"/>
</dbReference>
<organism evidence="10 11">
    <name type="scientific">Aspergillus fumigatus (strain CBS 144.89 / FGSC A1163 / CEA10)</name>
    <name type="common">Neosartorya fumigata</name>
    <dbReference type="NCBI Taxonomy" id="451804"/>
    <lineage>
        <taxon>Eukaryota</taxon>
        <taxon>Fungi</taxon>
        <taxon>Dikarya</taxon>
        <taxon>Ascomycota</taxon>
        <taxon>Pezizomycotina</taxon>
        <taxon>Eurotiomycetes</taxon>
        <taxon>Eurotiomycetidae</taxon>
        <taxon>Eurotiales</taxon>
        <taxon>Aspergillaceae</taxon>
        <taxon>Aspergillus</taxon>
        <taxon>Aspergillus subgen. Fumigati</taxon>
    </lineage>
</organism>
<dbReference type="GO" id="GO:0005634">
    <property type="term" value="C:nucleus"/>
    <property type="evidence" value="ECO:0007669"/>
    <property type="project" value="TreeGrafter"/>
</dbReference>
<comment type="catalytic activity">
    <reaction evidence="7">
        <text>L-threonyl-[protein] + ATP = O-phospho-L-threonyl-[protein] + ADP + H(+)</text>
        <dbReference type="Rhea" id="RHEA:46608"/>
        <dbReference type="Rhea" id="RHEA-COMP:11060"/>
        <dbReference type="Rhea" id="RHEA-COMP:11605"/>
        <dbReference type="ChEBI" id="CHEBI:15378"/>
        <dbReference type="ChEBI" id="CHEBI:30013"/>
        <dbReference type="ChEBI" id="CHEBI:30616"/>
        <dbReference type="ChEBI" id="CHEBI:61977"/>
        <dbReference type="ChEBI" id="CHEBI:456216"/>
        <dbReference type="EC" id="2.7.11.1"/>
    </reaction>
</comment>
<keyword evidence="2" id="KW-0723">Serine/threonine-protein kinase</keyword>
<dbReference type="Gene3D" id="3.30.200.20">
    <property type="entry name" value="Phosphorylase Kinase, domain 1"/>
    <property type="match status" value="1"/>
</dbReference>
<evidence type="ECO:0000256" key="7">
    <source>
        <dbReference type="ARBA" id="ARBA00047899"/>
    </source>
</evidence>
<dbReference type="InterPro" id="IPR011009">
    <property type="entry name" value="Kinase-like_dom_sf"/>
</dbReference>
<evidence type="ECO:0000256" key="4">
    <source>
        <dbReference type="ARBA" id="ARBA00022741"/>
    </source>
</evidence>
<dbReference type="PANTHER" id="PTHR47634">
    <property type="entry name" value="PROTEIN KINASE DOMAIN-CONTAINING PROTEIN-RELATED"/>
    <property type="match status" value="1"/>
</dbReference>
<dbReference type="VEuPathDB" id="FungiDB:AFUB_045810"/>
<reference evidence="10 11" key="1">
    <citation type="journal article" date="2008" name="PLoS Genet.">
        <title>Genomic islands in the pathogenic filamentous fungus Aspergillus fumigatus.</title>
        <authorList>
            <person name="Fedorova N.D."/>
            <person name="Khaldi N."/>
            <person name="Joardar V.S."/>
            <person name="Maiti R."/>
            <person name="Amedeo P."/>
            <person name="Anderson M.J."/>
            <person name="Crabtree J."/>
            <person name="Silva J.C."/>
            <person name="Badger J.H."/>
            <person name="Albarraq A."/>
            <person name="Angiuoli S."/>
            <person name="Bussey H."/>
            <person name="Bowyer P."/>
            <person name="Cotty P.J."/>
            <person name="Dyer P.S."/>
            <person name="Egan A."/>
            <person name="Galens K."/>
            <person name="Fraser-Liggett C.M."/>
            <person name="Haas B.J."/>
            <person name="Inman J.M."/>
            <person name="Kent R."/>
            <person name="Lemieux S."/>
            <person name="Malavazi I."/>
            <person name="Orvis J."/>
            <person name="Roemer T."/>
            <person name="Ronning C.M."/>
            <person name="Sundaram J.P."/>
            <person name="Sutton G."/>
            <person name="Turner G."/>
            <person name="Venter J.C."/>
            <person name="White O.R."/>
            <person name="Whitty B.R."/>
            <person name="Youngman P."/>
            <person name="Wolfe K.H."/>
            <person name="Goldman G.H."/>
            <person name="Wortman J.R."/>
            <person name="Jiang B."/>
            <person name="Denning D.W."/>
            <person name="Nierman W.C."/>
        </authorList>
    </citation>
    <scope>NUCLEOTIDE SEQUENCE [LARGE SCALE GENOMIC DNA]</scope>
    <source>
        <strain evidence="11">CBS 144.89 / FGSC A1163 / CEA10</strain>
    </source>
</reference>
<dbReference type="GO" id="GO:0050684">
    <property type="term" value="P:regulation of mRNA processing"/>
    <property type="evidence" value="ECO:0007669"/>
    <property type="project" value="TreeGrafter"/>
</dbReference>
<dbReference type="GO" id="GO:0005524">
    <property type="term" value="F:ATP binding"/>
    <property type="evidence" value="ECO:0007669"/>
    <property type="project" value="UniProtKB-KW"/>
</dbReference>
<dbReference type="HOGENOM" id="CLU_000288_81_1_1"/>
<dbReference type="GO" id="GO:0000245">
    <property type="term" value="P:spliceosomal complex assembly"/>
    <property type="evidence" value="ECO:0007669"/>
    <property type="project" value="TreeGrafter"/>
</dbReference>
<evidence type="ECO:0000313" key="10">
    <source>
        <dbReference type="EMBL" id="EDP53406.1"/>
    </source>
</evidence>
<keyword evidence="6" id="KW-0067">ATP-binding</keyword>
<proteinExistence type="predicted"/>
<evidence type="ECO:0000313" key="11">
    <source>
        <dbReference type="Proteomes" id="UP000001699"/>
    </source>
</evidence>
<dbReference type="PROSITE" id="PS50011">
    <property type="entry name" value="PROTEIN_KINASE_DOM"/>
    <property type="match status" value="1"/>
</dbReference>
<dbReference type="EC" id="2.7.11.1" evidence="1"/>
<dbReference type="PANTHER" id="PTHR47634:SF9">
    <property type="entry name" value="PROTEIN KINASE DOMAIN-CONTAINING PROTEIN-RELATED"/>
    <property type="match status" value="1"/>
</dbReference>
<dbReference type="SMART" id="SM00220">
    <property type="entry name" value="S_TKc"/>
    <property type="match status" value="1"/>
</dbReference>
<dbReference type="PhylomeDB" id="B0Y0D6"/>
<comment type="catalytic activity">
    <reaction evidence="8">
        <text>L-seryl-[protein] + ATP = O-phospho-L-seryl-[protein] + ADP + H(+)</text>
        <dbReference type="Rhea" id="RHEA:17989"/>
        <dbReference type="Rhea" id="RHEA-COMP:9863"/>
        <dbReference type="Rhea" id="RHEA-COMP:11604"/>
        <dbReference type="ChEBI" id="CHEBI:15378"/>
        <dbReference type="ChEBI" id="CHEBI:29999"/>
        <dbReference type="ChEBI" id="CHEBI:30616"/>
        <dbReference type="ChEBI" id="CHEBI:83421"/>
        <dbReference type="ChEBI" id="CHEBI:456216"/>
        <dbReference type="EC" id="2.7.11.1"/>
    </reaction>
</comment>
<dbReference type="Pfam" id="PF00069">
    <property type="entry name" value="Pkinase"/>
    <property type="match status" value="1"/>
</dbReference>
<dbReference type="GO" id="GO:0005737">
    <property type="term" value="C:cytoplasm"/>
    <property type="evidence" value="ECO:0007669"/>
    <property type="project" value="TreeGrafter"/>
</dbReference>
<accession>B0Y0D6</accession>
<protein>
    <recommendedName>
        <fullName evidence="1">non-specific serine/threonine protein kinase</fullName>
        <ecNumber evidence="1">2.7.11.1</ecNumber>
    </recommendedName>
</protein>
<dbReference type="EMBL" id="DS499596">
    <property type="protein sequence ID" value="EDP53406.1"/>
    <property type="molecule type" value="Genomic_DNA"/>
</dbReference>
<evidence type="ECO:0000256" key="3">
    <source>
        <dbReference type="ARBA" id="ARBA00022679"/>
    </source>
</evidence>
<evidence type="ECO:0000259" key="9">
    <source>
        <dbReference type="PROSITE" id="PS50011"/>
    </source>
</evidence>
<dbReference type="SUPFAM" id="SSF56112">
    <property type="entry name" value="Protein kinase-like (PK-like)"/>
    <property type="match status" value="1"/>
</dbReference>
<dbReference type="Proteomes" id="UP000001699">
    <property type="component" value="Unassembled WGS sequence"/>
</dbReference>
<gene>
    <name evidence="10" type="ORF">AFUB_045810</name>
</gene>
<dbReference type="InterPro" id="IPR000719">
    <property type="entry name" value="Prot_kinase_dom"/>
</dbReference>
<evidence type="ECO:0000256" key="2">
    <source>
        <dbReference type="ARBA" id="ARBA00022527"/>
    </source>
</evidence>
<keyword evidence="11" id="KW-1185">Reference proteome</keyword>
<feature type="domain" description="Protein kinase" evidence="9">
    <location>
        <begin position="42"/>
        <end position="425"/>
    </location>
</feature>
<dbReference type="AlphaFoldDB" id="B0Y0D6"/>
<sequence>MNISTLDDWWRRKNCSTTEQTGFILFTWARCLGIDTKQLRSLALVRHLPLGSLETWTNLDRAHQYVALKVYVRTSLVHRELPSYHHIASRMKDSTHEGRGNVRRLLDSFVVNGPDGDHVVLVFEPAQMSLRDMKVVFRPEGFDEDFVRGAIIELLKALDFLHTHGEIVHTGICPVDQSPLELDPDCYYYIHPGNMLLGVFDNSIFQAIEEKEYTDPVPRKQVSPTRIIYLSRLMRPKEGPMLLSDFGEARIGRGPHGGDIMPLEYRAPETLLYVGWSYPVDIWSVGLTAWDLLEPKRLFTARDDDGDLYDAAHLAQIIAALGPPPVEFLAKTPERRADFWDDEGTLSTLSCGRIQLYSHGLRSLLTLFATGKWLGLAPIPEARTMEALECRLKDKAGFLSFIRRALTWMPEERATAKELLQDPWLSGRSR</sequence>
<keyword evidence="3" id="KW-0808">Transferase</keyword>
<evidence type="ECO:0000256" key="8">
    <source>
        <dbReference type="ARBA" id="ARBA00048679"/>
    </source>
</evidence>
<evidence type="ECO:0000256" key="6">
    <source>
        <dbReference type="ARBA" id="ARBA00022840"/>
    </source>
</evidence>
<keyword evidence="4" id="KW-0547">Nucleotide-binding</keyword>
<name>B0Y0D6_ASPFC</name>
<evidence type="ECO:0000256" key="1">
    <source>
        <dbReference type="ARBA" id="ARBA00012513"/>
    </source>
</evidence>
<evidence type="ECO:0000256" key="5">
    <source>
        <dbReference type="ARBA" id="ARBA00022777"/>
    </source>
</evidence>
<dbReference type="InterPro" id="IPR051334">
    <property type="entry name" value="SRPK"/>
</dbReference>
<dbReference type="OrthoDB" id="5979581at2759"/>
<dbReference type="GO" id="GO:0004674">
    <property type="term" value="F:protein serine/threonine kinase activity"/>
    <property type="evidence" value="ECO:0007669"/>
    <property type="project" value="UniProtKB-KW"/>
</dbReference>
<keyword evidence="5 10" id="KW-0418">Kinase</keyword>